<protein>
    <submittedName>
        <fullName evidence="9">Unannotated protein</fullName>
    </submittedName>
</protein>
<evidence type="ECO:0000256" key="2">
    <source>
        <dbReference type="ARBA" id="ARBA00022741"/>
    </source>
</evidence>
<dbReference type="EMBL" id="CAFBQT010000004">
    <property type="protein sequence ID" value="CAB5058378.1"/>
    <property type="molecule type" value="Genomic_DNA"/>
</dbReference>
<dbReference type="EMBL" id="CAEZYX010000007">
    <property type="protein sequence ID" value="CAB4735072.1"/>
    <property type="molecule type" value="Genomic_DNA"/>
</dbReference>
<gene>
    <name evidence="4" type="ORF">UFOPK2312_00814</name>
    <name evidence="5" type="ORF">UFOPK2802_00143</name>
    <name evidence="6" type="ORF">UFOPK2982_00254</name>
    <name evidence="7" type="ORF">UFOPK2982_00831</name>
    <name evidence="8" type="ORF">UFOPK3083_00029</name>
    <name evidence="9" type="ORF">UFOPK3783_00015</name>
    <name evidence="10" type="ORF">UFOPK4113_00165</name>
    <name evidence="11" type="ORF">UFOPK4355_00090</name>
</gene>
<dbReference type="EMBL" id="CAFAAT010000001">
    <property type="protein sequence ID" value="CAB4796006.1"/>
    <property type="molecule type" value="Genomic_DNA"/>
</dbReference>
<dbReference type="InterPro" id="IPR006259">
    <property type="entry name" value="Adenyl_kin_sub"/>
</dbReference>
<dbReference type="EMBL" id="CAFBNI010000001">
    <property type="protein sequence ID" value="CAB4936167.1"/>
    <property type="molecule type" value="Genomic_DNA"/>
</dbReference>
<dbReference type="PANTHER" id="PTHR23359">
    <property type="entry name" value="NUCLEOTIDE KINASE"/>
    <property type="match status" value="1"/>
</dbReference>
<dbReference type="GO" id="GO:0004017">
    <property type="term" value="F:AMP kinase activity"/>
    <property type="evidence" value="ECO:0007669"/>
    <property type="project" value="InterPro"/>
</dbReference>
<dbReference type="CDD" id="cd01428">
    <property type="entry name" value="ADK"/>
    <property type="match status" value="1"/>
</dbReference>
<dbReference type="InterPro" id="IPR033690">
    <property type="entry name" value="Adenylat_kinase_CS"/>
</dbReference>
<evidence type="ECO:0000256" key="3">
    <source>
        <dbReference type="ARBA" id="ARBA00022777"/>
    </source>
</evidence>
<evidence type="ECO:0000313" key="4">
    <source>
        <dbReference type="EMBL" id="CAB4675277.1"/>
    </source>
</evidence>
<evidence type="ECO:0000313" key="8">
    <source>
        <dbReference type="EMBL" id="CAB4796006.1"/>
    </source>
</evidence>
<dbReference type="NCBIfam" id="NF001381">
    <property type="entry name" value="PRK00279.1-3"/>
    <property type="match status" value="1"/>
</dbReference>
<evidence type="ECO:0000313" key="9">
    <source>
        <dbReference type="EMBL" id="CAB4936167.1"/>
    </source>
</evidence>
<keyword evidence="1" id="KW-0808">Transferase</keyword>
<organism evidence="9">
    <name type="scientific">freshwater metagenome</name>
    <dbReference type="NCBI Taxonomy" id="449393"/>
    <lineage>
        <taxon>unclassified sequences</taxon>
        <taxon>metagenomes</taxon>
        <taxon>ecological metagenomes</taxon>
    </lineage>
</organism>
<dbReference type="NCBIfam" id="TIGR01351">
    <property type="entry name" value="adk"/>
    <property type="match status" value="1"/>
</dbReference>
<dbReference type="NCBIfam" id="NF001380">
    <property type="entry name" value="PRK00279.1-2"/>
    <property type="match status" value="1"/>
</dbReference>
<dbReference type="PRINTS" id="PR00094">
    <property type="entry name" value="ADENYLTKNASE"/>
</dbReference>
<dbReference type="NCBIfam" id="NF011100">
    <property type="entry name" value="PRK14527.1"/>
    <property type="match status" value="1"/>
</dbReference>
<sequence length="210" mass="22889">MRLILVGPPGAGKGTQAVQLASHFAIPHISTGDIFRLNLKNNTPLGIQAKSFMDNGNLVPDSVTNEMVRDRFTHGDVGNGFLLDGYPRNIGQAEFLSDVLIQAATPLDAVLELKIENEEIIKRLSSRRTCRGCGKIYSDTATKCESCDGELYQREDDKAEVIKHRLDVYAEQTAPIIDFYQKTGLLKSIAALGEVADISKRAIAALSNGN</sequence>
<dbReference type="PROSITE" id="PS00113">
    <property type="entry name" value="ADENYLATE_KINASE"/>
    <property type="match status" value="1"/>
</dbReference>
<keyword evidence="2" id="KW-0547">Nucleotide-binding</keyword>
<evidence type="ECO:0000313" key="11">
    <source>
        <dbReference type="EMBL" id="CAB5058378.1"/>
    </source>
</evidence>
<dbReference type="EMBL" id="CAFAAE010000130">
    <property type="protein sequence ID" value="CAB4794950.1"/>
    <property type="molecule type" value="Genomic_DNA"/>
</dbReference>
<dbReference type="SUPFAM" id="SSF52540">
    <property type="entry name" value="P-loop containing nucleoside triphosphate hydrolases"/>
    <property type="match status" value="1"/>
</dbReference>
<dbReference type="EMBL" id="CAEZWY010000095">
    <property type="protein sequence ID" value="CAB4675277.1"/>
    <property type="molecule type" value="Genomic_DNA"/>
</dbReference>
<dbReference type="FunFam" id="3.40.50.300:FF:000106">
    <property type="entry name" value="Adenylate kinase mitochondrial"/>
    <property type="match status" value="1"/>
</dbReference>
<evidence type="ECO:0000313" key="10">
    <source>
        <dbReference type="EMBL" id="CAB5008631.1"/>
    </source>
</evidence>
<accession>A0A6J7J0M6</accession>
<evidence type="ECO:0000313" key="6">
    <source>
        <dbReference type="EMBL" id="CAB4786550.1"/>
    </source>
</evidence>
<name>A0A6J7J0M6_9ZZZZ</name>
<dbReference type="HAMAP" id="MF_00235">
    <property type="entry name" value="Adenylate_kinase_Adk"/>
    <property type="match status" value="1"/>
</dbReference>
<dbReference type="Pfam" id="PF00406">
    <property type="entry name" value="ADK"/>
    <property type="match status" value="1"/>
</dbReference>
<evidence type="ECO:0000313" key="5">
    <source>
        <dbReference type="EMBL" id="CAB4735072.1"/>
    </source>
</evidence>
<evidence type="ECO:0000313" key="7">
    <source>
        <dbReference type="EMBL" id="CAB4794950.1"/>
    </source>
</evidence>
<dbReference type="AlphaFoldDB" id="A0A6J7J0M6"/>
<evidence type="ECO:0000256" key="1">
    <source>
        <dbReference type="ARBA" id="ARBA00022679"/>
    </source>
</evidence>
<proteinExistence type="inferred from homology"/>
<dbReference type="InterPro" id="IPR027417">
    <property type="entry name" value="P-loop_NTPase"/>
</dbReference>
<reference evidence="9" key="1">
    <citation type="submission" date="2020-05" db="EMBL/GenBank/DDBJ databases">
        <authorList>
            <person name="Chiriac C."/>
            <person name="Salcher M."/>
            <person name="Ghai R."/>
            <person name="Kavagutti S V."/>
        </authorList>
    </citation>
    <scope>NUCLEOTIDE SEQUENCE</scope>
</reference>
<dbReference type="EMBL" id="CAFAAE010000021">
    <property type="protein sequence ID" value="CAB4786550.1"/>
    <property type="molecule type" value="Genomic_DNA"/>
</dbReference>
<keyword evidence="3" id="KW-0418">Kinase</keyword>
<dbReference type="EMBL" id="CAFBPL010000008">
    <property type="protein sequence ID" value="CAB5008631.1"/>
    <property type="molecule type" value="Genomic_DNA"/>
</dbReference>
<dbReference type="InterPro" id="IPR000850">
    <property type="entry name" value="Adenylat/UMP-CMP_kin"/>
</dbReference>
<dbReference type="GO" id="GO:0005524">
    <property type="term" value="F:ATP binding"/>
    <property type="evidence" value="ECO:0007669"/>
    <property type="project" value="InterPro"/>
</dbReference>
<dbReference type="Gene3D" id="3.40.50.300">
    <property type="entry name" value="P-loop containing nucleotide triphosphate hydrolases"/>
    <property type="match status" value="1"/>
</dbReference>